<evidence type="ECO:0000313" key="2">
    <source>
        <dbReference type="Proteomes" id="UP000503505"/>
    </source>
</evidence>
<dbReference type="EMBL" id="CP044463">
    <property type="protein sequence ID" value="QIC68180.1"/>
    <property type="molecule type" value="Genomic_DNA"/>
</dbReference>
<organism evidence="1 2">
    <name type="scientific">Acinetobacter schindleri</name>
    <dbReference type="NCBI Taxonomy" id="108981"/>
    <lineage>
        <taxon>Bacteria</taxon>
        <taxon>Pseudomonadati</taxon>
        <taxon>Pseudomonadota</taxon>
        <taxon>Gammaproteobacteria</taxon>
        <taxon>Moraxellales</taxon>
        <taxon>Moraxellaceae</taxon>
        <taxon>Acinetobacter</taxon>
    </lineage>
</organism>
<dbReference type="Pfam" id="PF09939">
    <property type="entry name" value="DUF2171"/>
    <property type="match status" value="1"/>
</dbReference>
<protein>
    <submittedName>
        <fullName evidence="1">DUF2171 domain-containing protein</fullName>
    </submittedName>
</protein>
<dbReference type="Proteomes" id="UP000503505">
    <property type="component" value="Chromosome"/>
</dbReference>
<dbReference type="InterPro" id="IPR018684">
    <property type="entry name" value="DUF2171"/>
</dbReference>
<gene>
    <name evidence="1" type="ORF">FSC10_12805</name>
</gene>
<name>A0AAE6WWD7_9GAMM</name>
<accession>A0AAE6WWD7</accession>
<dbReference type="AlphaFoldDB" id="A0AAE6WWD7"/>
<evidence type="ECO:0000313" key="1">
    <source>
        <dbReference type="EMBL" id="QIC68180.1"/>
    </source>
</evidence>
<reference evidence="1 2" key="1">
    <citation type="submission" date="2019-09" db="EMBL/GenBank/DDBJ databases">
        <title>Non-baumannii Acinetobacter spp. carrying blaNDM-1 isolated in China.</title>
        <authorList>
            <person name="Cui C."/>
            <person name="Chen C."/>
            <person name="Sun J."/>
            <person name="Liu Y."/>
        </authorList>
    </citation>
    <scope>NUCLEOTIDE SEQUENCE [LARGE SCALE GENOMIC DNA]</scope>
    <source>
        <strain evidence="1 2">HZE23-1</strain>
    </source>
</reference>
<sequence length="79" mass="8836">MTTVNPNDIKEHASVIASDGTQIGKVDHLEGQDSIKLTRSDDENNEHHLIPLSWVSEVRGDQVILNKAANDVRNEWTTM</sequence>
<dbReference type="RefSeq" id="WP_163172171.1">
    <property type="nucleotide sequence ID" value="NZ_CP044463.1"/>
</dbReference>
<proteinExistence type="predicted"/>